<dbReference type="EMBL" id="CP104064">
    <property type="protein sequence ID" value="WAH37228.1"/>
    <property type="molecule type" value="Genomic_DNA"/>
</dbReference>
<reference evidence="1" key="1">
    <citation type="submission" date="2022-08" db="EMBL/GenBank/DDBJ databases">
        <title>Alicyclobacillus dauci DSM2870, complete genome.</title>
        <authorList>
            <person name="Wang Q."/>
            <person name="Cai R."/>
            <person name="Wang Z."/>
        </authorList>
    </citation>
    <scope>NUCLEOTIDE SEQUENCE</scope>
    <source>
        <strain evidence="1">DSM 28700</strain>
    </source>
</reference>
<evidence type="ECO:0000313" key="2">
    <source>
        <dbReference type="Proteomes" id="UP001164803"/>
    </source>
</evidence>
<proteinExistence type="predicted"/>
<keyword evidence="2" id="KW-1185">Reference proteome</keyword>
<evidence type="ECO:0000313" key="1">
    <source>
        <dbReference type="EMBL" id="WAH37228.1"/>
    </source>
</evidence>
<gene>
    <name evidence="1" type="ORF">NZD86_01375</name>
</gene>
<accession>A0ABY6Z3M2</accession>
<name>A0ABY6Z3M2_9BACL</name>
<protein>
    <recommendedName>
        <fullName evidence="3">Spore germination protein gerPA/gerPF</fullName>
    </recommendedName>
</protein>
<sequence length="81" mass="9005">MHELRTSSVSVGFGNIIVNNINHTSGVFVGENLQFGWSAHMKVNQGFGYLMGYLNTAQINGVFIYDNDLIDAPINDYDMMS</sequence>
<organism evidence="1 2">
    <name type="scientific">Alicyclobacillus dauci</name>
    <dbReference type="NCBI Taxonomy" id="1475485"/>
    <lineage>
        <taxon>Bacteria</taxon>
        <taxon>Bacillati</taxon>
        <taxon>Bacillota</taxon>
        <taxon>Bacilli</taxon>
        <taxon>Bacillales</taxon>
        <taxon>Alicyclobacillaceae</taxon>
        <taxon>Alicyclobacillus</taxon>
    </lineage>
</organism>
<evidence type="ECO:0008006" key="3">
    <source>
        <dbReference type="Google" id="ProtNLM"/>
    </source>
</evidence>
<dbReference type="Proteomes" id="UP001164803">
    <property type="component" value="Chromosome"/>
</dbReference>
<dbReference type="RefSeq" id="WP_268044685.1">
    <property type="nucleotide sequence ID" value="NZ_CP104064.1"/>
</dbReference>